<dbReference type="AlphaFoldDB" id="A0A821F2M9"/>
<name>A0A821F2M9_9BILA</name>
<dbReference type="EMBL" id="CAJOBG010084509">
    <property type="protein sequence ID" value="CAF4643552.1"/>
    <property type="molecule type" value="Genomic_DNA"/>
</dbReference>
<feature type="non-terminal residue" evidence="2">
    <location>
        <position position="1"/>
    </location>
</feature>
<comment type="caution">
    <text evidence="2">The sequence shown here is derived from an EMBL/GenBank/DDBJ whole genome shotgun (WGS) entry which is preliminary data.</text>
</comment>
<sequence length="74" mass="8408">LDGSSPRQIWSGNQQQQQQSLQYGSQISNQIQQQRLPHRQPSPSPQFSQAINNTYSSNSTLMTNNGKKNKEISY</sequence>
<keyword evidence="3" id="KW-1185">Reference proteome</keyword>
<evidence type="ECO:0000313" key="2">
    <source>
        <dbReference type="EMBL" id="CAF4643552.1"/>
    </source>
</evidence>
<gene>
    <name evidence="2" type="ORF">OVN521_LOCUS46603</name>
</gene>
<proteinExistence type="predicted"/>
<accession>A0A821F2M9</accession>
<reference evidence="2" key="1">
    <citation type="submission" date="2021-02" db="EMBL/GenBank/DDBJ databases">
        <authorList>
            <person name="Nowell W R."/>
        </authorList>
    </citation>
    <scope>NUCLEOTIDE SEQUENCE</scope>
</reference>
<evidence type="ECO:0000313" key="3">
    <source>
        <dbReference type="Proteomes" id="UP000663866"/>
    </source>
</evidence>
<feature type="region of interest" description="Disordered" evidence="1">
    <location>
        <begin position="1"/>
        <end position="74"/>
    </location>
</feature>
<protein>
    <submittedName>
        <fullName evidence="2">Uncharacterized protein</fullName>
    </submittedName>
</protein>
<feature type="compositionally biased region" description="Low complexity" evidence="1">
    <location>
        <begin position="8"/>
        <end position="28"/>
    </location>
</feature>
<organism evidence="2 3">
    <name type="scientific">Rotaria magnacalcarata</name>
    <dbReference type="NCBI Taxonomy" id="392030"/>
    <lineage>
        <taxon>Eukaryota</taxon>
        <taxon>Metazoa</taxon>
        <taxon>Spiralia</taxon>
        <taxon>Gnathifera</taxon>
        <taxon>Rotifera</taxon>
        <taxon>Eurotatoria</taxon>
        <taxon>Bdelloidea</taxon>
        <taxon>Philodinida</taxon>
        <taxon>Philodinidae</taxon>
        <taxon>Rotaria</taxon>
    </lineage>
</organism>
<dbReference type="Proteomes" id="UP000663866">
    <property type="component" value="Unassembled WGS sequence"/>
</dbReference>
<evidence type="ECO:0000256" key="1">
    <source>
        <dbReference type="SAM" id="MobiDB-lite"/>
    </source>
</evidence>
<feature type="compositionally biased region" description="Polar residues" evidence="1">
    <location>
        <begin position="45"/>
        <end position="66"/>
    </location>
</feature>